<proteinExistence type="predicted"/>
<keyword evidence="4" id="KW-1185">Reference proteome</keyword>
<evidence type="ECO:0000313" key="4">
    <source>
        <dbReference type="Proteomes" id="UP000515847"/>
    </source>
</evidence>
<dbReference type="Gene3D" id="1.10.260.40">
    <property type="entry name" value="lambda repressor-like DNA-binding domains"/>
    <property type="match status" value="1"/>
</dbReference>
<reference evidence="3 4" key="1">
    <citation type="journal article" date="2019" name="Front. Microbiol.">
        <title>Thermoanaerosceptrum fracticalcis gen. nov. sp. nov., a Novel Fumarate-Fermenting Microorganism From a Deep Fractured Carbonate Aquifer of the US Great Basin.</title>
        <authorList>
            <person name="Hamilton-Brehm S.D."/>
            <person name="Stewart L.E."/>
            <person name="Zavarin M."/>
            <person name="Caldwell M."/>
            <person name="Lawson P.A."/>
            <person name="Onstott T.C."/>
            <person name="Grzymski J."/>
            <person name="Neveux I."/>
            <person name="Lollar B.S."/>
            <person name="Russell C.E."/>
            <person name="Moser D.P."/>
        </authorList>
    </citation>
    <scope>NUCLEOTIDE SEQUENCE [LARGE SCALE GENOMIC DNA]</scope>
    <source>
        <strain evidence="3 4">DRI-13</strain>
    </source>
</reference>
<dbReference type="PANTHER" id="PTHR46558:SF4">
    <property type="entry name" value="DNA-BIDING PHAGE PROTEIN"/>
    <property type="match status" value="1"/>
</dbReference>
<dbReference type="PROSITE" id="PS50943">
    <property type="entry name" value="HTH_CROC1"/>
    <property type="match status" value="1"/>
</dbReference>
<name>A0A7G6E1C1_THEFR</name>
<evidence type="ECO:0000313" key="3">
    <source>
        <dbReference type="EMBL" id="QNB45875.1"/>
    </source>
</evidence>
<dbReference type="PANTHER" id="PTHR46558">
    <property type="entry name" value="TRACRIPTIONAL REGULATORY PROTEIN-RELATED-RELATED"/>
    <property type="match status" value="1"/>
</dbReference>
<sequence length="94" mass="10859">MFTFGEKSEVIKLQPVPNKKMKKLREEMGLTQAEVATKLEMPLSSYAMIEAGYRRNPRREVQKKIANFYSCTVDELFFDDDVHETRTLPEAKAG</sequence>
<gene>
    <name evidence="3" type="ORF">BR63_05815</name>
</gene>
<evidence type="ECO:0000256" key="1">
    <source>
        <dbReference type="ARBA" id="ARBA00023125"/>
    </source>
</evidence>
<accession>A0A7G6E1C1</accession>
<dbReference type="CDD" id="cd00093">
    <property type="entry name" value="HTH_XRE"/>
    <property type="match status" value="1"/>
</dbReference>
<feature type="domain" description="HTH cro/C1-type" evidence="2">
    <location>
        <begin position="21"/>
        <end position="76"/>
    </location>
</feature>
<dbReference type="EMBL" id="CP045798">
    <property type="protein sequence ID" value="QNB45875.1"/>
    <property type="molecule type" value="Genomic_DNA"/>
</dbReference>
<dbReference type="AlphaFoldDB" id="A0A7G6E1C1"/>
<protein>
    <submittedName>
        <fullName evidence="3">Helix-turn-helix domain-containing protein</fullName>
    </submittedName>
</protein>
<evidence type="ECO:0000259" key="2">
    <source>
        <dbReference type="PROSITE" id="PS50943"/>
    </source>
</evidence>
<dbReference type="SUPFAM" id="SSF47413">
    <property type="entry name" value="lambda repressor-like DNA-binding domains"/>
    <property type="match status" value="1"/>
</dbReference>
<organism evidence="3 4">
    <name type="scientific">Thermanaerosceptrum fracticalcis</name>
    <dbReference type="NCBI Taxonomy" id="1712410"/>
    <lineage>
        <taxon>Bacteria</taxon>
        <taxon>Bacillati</taxon>
        <taxon>Bacillota</taxon>
        <taxon>Clostridia</taxon>
        <taxon>Eubacteriales</taxon>
        <taxon>Peptococcaceae</taxon>
        <taxon>Thermanaerosceptrum</taxon>
    </lineage>
</organism>
<dbReference type="OrthoDB" id="9808239at2"/>
<dbReference type="SMART" id="SM00530">
    <property type="entry name" value="HTH_XRE"/>
    <property type="match status" value="1"/>
</dbReference>
<dbReference type="InterPro" id="IPR010982">
    <property type="entry name" value="Lambda_DNA-bd_dom_sf"/>
</dbReference>
<keyword evidence="1" id="KW-0238">DNA-binding</keyword>
<dbReference type="Proteomes" id="UP000515847">
    <property type="component" value="Chromosome"/>
</dbReference>
<dbReference type="KEGG" id="tfr:BR63_05815"/>
<dbReference type="GO" id="GO:0003677">
    <property type="term" value="F:DNA binding"/>
    <property type="evidence" value="ECO:0007669"/>
    <property type="project" value="UniProtKB-KW"/>
</dbReference>
<dbReference type="Pfam" id="PF01381">
    <property type="entry name" value="HTH_3"/>
    <property type="match status" value="1"/>
</dbReference>
<dbReference type="InterPro" id="IPR001387">
    <property type="entry name" value="Cro/C1-type_HTH"/>
</dbReference>